<evidence type="ECO:0000313" key="2">
    <source>
        <dbReference type="Proteomes" id="UP000283841"/>
    </source>
</evidence>
<dbReference type="PANTHER" id="PTHR43591">
    <property type="entry name" value="METHYLTRANSFERASE"/>
    <property type="match status" value="1"/>
</dbReference>
<reference evidence="1 2" key="1">
    <citation type="journal article" date="2018" name="Front. Microbiol.">
        <title>Genomic and genetic insights into a cosmopolitan fungus, Paecilomyces variotii (Eurotiales).</title>
        <authorList>
            <person name="Urquhart A.S."/>
            <person name="Mondo S.J."/>
            <person name="Makela M.R."/>
            <person name="Hane J.K."/>
            <person name="Wiebenga A."/>
            <person name="He G."/>
            <person name="Mihaltcheva S."/>
            <person name="Pangilinan J."/>
            <person name="Lipzen A."/>
            <person name="Barry K."/>
            <person name="de Vries R.P."/>
            <person name="Grigoriev I.V."/>
            <person name="Idnurm A."/>
        </authorList>
    </citation>
    <scope>NUCLEOTIDE SEQUENCE [LARGE SCALE GENOMIC DNA]</scope>
    <source>
        <strain evidence="1 2">CBS 101075</strain>
    </source>
</reference>
<gene>
    <name evidence="1" type="ORF">C8Q69DRAFT_524543</name>
</gene>
<dbReference type="STRING" id="264951.A0A443I781"/>
<dbReference type="AlphaFoldDB" id="A0A443I781"/>
<evidence type="ECO:0000313" key="1">
    <source>
        <dbReference type="EMBL" id="RWQ99953.1"/>
    </source>
</evidence>
<dbReference type="RefSeq" id="XP_028489598.1">
    <property type="nucleotide sequence ID" value="XM_028633589.1"/>
</dbReference>
<dbReference type="EMBL" id="RCNU01000001">
    <property type="protein sequence ID" value="RWQ99953.1"/>
    <property type="molecule type" value="Genomic_DNA"/>
</dbReference>
<accession>A0A443I781</accession>
<dbReference type="GO" id="GO:0032259">
    <property type="term" value="P:methylation"/>
    <property type="evidence" value="ECO:0007669"/>
    <property type="project" value="UniProtKB-KW"/>
</dbReference>
<dbReference type="SUPFAM" id="SSF53335">
    <property type="entry name" value="S-adenosyl-L-methionine-dependent methyltransferases"/>
    <property type="match status" value="1"/>
</dbReference>
<dbReference type="GO" id="GO:0008168">
    <property type="term" value="F:methyltransferase activity"/>
    <property type="evidence" value="ECO:0007669"/>
    <property type="project" value="UniProtKB-KW"/>
</dbReference>
<dbReference type="Gene3D" id="3.40.50.150">
    <property type="entry name" value="Vaccinia Virus protein VP39"/>
    <property type="match status" value="1"/>
</dbReference>
<name>A0A443I781_BYSSP</name>
<dbReference type="CDD" id="cd02440">
    <property type="entry name" value="AdoMet_MTases"/>
    <property type="match status" value="1"/>
</dbReference>
<proteinExistence type="predicted"/>
<dbReference type="PANTHER" id="PTHR43591:SF24">
    <property type="entry name" value="2-METHOXY-6-POLYPRENYL-1,4-BENZOQUINOL METHYLASE, MITOCHONDRIAL"/>
    <property type="match status" value="1"/>
</dbReference>
<dbReference type="GeneID" id="39602866"/>
<dbReference type="Pfam" id="PF13489">
    <property type="entry name" value="Methyltransf_23"/>
    <property type="match status" value="1"/>
</dbReference>
<sequence length="333" mass="37643">MAETTPAQHVVPHEGIIQVEDDSSSDYYSDGASDLTSLSSSVQNYVYENGRRYHSYREGKYVLPNDEKEMERLDFVHHLFTLTLHGDLYKSPVKNPQSVLDLGTGTGIWAIDMADVHQSASVVGNDLSPIQPKFVPPNCEFIVEDFEEDWSYPDNHFDFIHGRTLSGSVKDWKELLATAYRHTKPGGWVEFHEGTIGAESDDGSLKEDSRILSYLKLIREQSEKAGRSMDIVDNLGPWMKSLGFENVKVEIYKVPWGPWPKDARLKEIGKFQLCNMMEAVSAYGLALLTRGAGYTQEEAEIFLALVRREITNKSLHCYNKIYCVYGQKPASSD</sequence>
<organism evidence="1 2">
    <name type="scientific">Byssochlamys spectabilis</name>
    <name type="common">Paecilomyces variotii</name>
    <dbReference type="NCBI Taxonomy" id="264951"/>
    <lineage>
        <taxon>Eukaryota</taxon>
        <taxon>Fungi</taxon>
        <taxon>Dikarya</taxon>
        <taxon>Ascomycota</taxon>
        <taxon>Pezizomycotina</taxon>
        <taxon>Eurotiomycetes</taxon>
        <taxon>Eurotiomycetidae</taxon>
        <taxon>Eurotiales</taxon>
        <taxon>Thermoascaceae</taxon>
        <taxon>Paecilomyces</taxon>
    </lineage>
</organism>
<protein>
    <submittedName>
        <fullName evidence="1">S-adenosyl-L-methionine-dependent methyltransferase</fullName>
    </submittedName>
</protein>
<keyword evidence="2" id="KW-1185">Reference proteome</keyword>
<dbReference type="Proteomes" id="UP000283841">
    <property type="component" value="Unassembled WGS sequence"/>
</dbReference>
<keyword evidence="1" id="KW-0808">Transferase</keyword>
<dbReference type="InterPro" id="IPR029063">
    <property type="entry name" value="SAM-dependent_MTases_sf"/>
</dbReference>
<dbReference type="VEuPathDB" id="FungiDB:C8Q69DRAFT_524543"/>
<keyword evidence="1" id="KW-0489">Methyltransferase</keyword>
<comment type="caution">
    <text evidence="1">The sequence shown here is derived from an EMBL/GenBank/DDBJ whole genome shotgun (WGS) entry which is preliminary data.</text>
</comment>